<protein>
    <submittedName>
        <fullName evidence="1">Uncharacterized protein</fullName>
    </submittedName>
</protein>
<reference evidence="1 2" key="1">
    <citation type="submission" date="2015-09" db="EMBL/GenBank/DDBJ databases">
        <title>Trachymyrmex cornetzi WGS genome.</title>
        <authorList>
            <person name="Nygaard S."/>
            <person name="Hu H."/>
            <person name="Boomsma J."/>
            <person name="Zhang G."/>
        </authorList>
    </citation>
    <scope>NUCLEOTIDE SEQUENCE [LARGE SCALE GENOMIC DNA]</scope>
    <source>
        <strain evidence="1">Tcor2-1</strain>
        <tissue evidence="1">Whole body</tissue>
    </source>
</reference>
<dbReference type="Proteomes" id="UP000078492">
    <property type="component" value="Unassembled WGS sequence"/>
</dbReference>
<feature type="non-terminal residue" evidence="1">
    <location>
        <position position="1"/>
    </location>
</feature>
<dbReference type="EMBL" id="KQ980665">
    <property type="protein sequence ID" value="KYN14648.1"/>
    <property type="molecule type" value="Genomic_DNA"/>
</dbReference>
<gene>
    <name evidence="1" type="ORF">ALC57_13155</name>
</gene>
<evidence type="ECO:0000313" key="1">
    <source>
        <dbReference type="EMBL" id="KYN14648.1"/>
    </source>
</evidence>
<proteinExistence type="predicted"/>
<name>A0A151J0B7_9HYME</name>
<evidence type="ECO:0000313" key="2">
    <source>
        <dbReference type="Proteomes" id="UP000078492"/>
    </source>
</evidence>
<sequence>FKKNITDGSRCLVGNSGCAAFCVLRNELKFNQNFLFSSADGVRRSSLTRIIFGASATILFQNEGLRYGNNHSPSVHTISSIRRQRVPMGASGCDRSKSFLASFLDSHGSAIIKSIFSLRAHLRLCISRSCDSIWYDGVALTRVVSYMEKHAT</sequence>
<keyword evidence="2" id="KW-1185">Reference proteome</keyword>
<dbReference type="AlphaFoldDB" id="A0A151J0B7"/>
<organism evidence="1 2">
    <name type="scientific">Trachymyrmex cornetzi</name>
    <dbReference type="NCBI Taxonomy" id="471704"/>
    <lineage>
        <taxon>Eukaryota</taxon>
        <taxon>Metazoa</taxon>
        <taxon>Ecdysozoa</taxon>
        <taxon>Arthropoda</taxon>
        <taxon>Hexapoda</taxon>
        <taxon>Insecta</taxon>
        <taxon>Pterygota</taxon>
        <taxon>Neoptera</taxon>
        <taxon>Endopterygota</taxon>
        <taxon>Hymenoptera</taxon>
        <taxon>Apocrita</taxon>
        <taxon>Aculeata</taxon>
        <taxon>Formicoidea</taxon>
        <taxon>Formicidae</taxon>
        <taxon>Myrmicinae</taxon>
        <taxon>Trachymyrmex</taxon>
    </lineage>
</organism>
<accession>A0A151J0B7</accession>